<evidence type="ECO:0008006" key="4">
    <source>
        <dbReference type="Google" id="ProtNLM"/>
    </source>
</evidence>
<dbReference type="PROSITE" id="PS51257">
    <property type="entry name" value="PROKAR_LIPOPROTEIN"/>
    <property type="match status" value="1"/>
</dbReference>
<feature type="chain" id="PRO_5016690401" description="Lipoprotein" evidence="1">
    <location>
        <begin position="23"/>
        <end position="106"/>
    </location>
</feature>
<gene>
    <name evidence="2" type="ORF">NCTC10660_00424</name>
</gene>
<sequence>MKPSTAAILAALLLAACYNNEADGERLKAQWQKQLAALPVGADSAQIKAWAWENRIFLTADRQGYTAAREFLGGGDAACQRWLVTLTVKTDAEGRVLDSQVESACD</sequence>
<dbReference type="Proteomes" id="UP000254927">
    <property type="component" value="Unassembled WGS sequence"/>
</dbReference>
<protein>
    <recommendedName>
        <fullName evidence="4">Lipoprotein</fullName>
    </recommendedName>
</protein>
<evidence type="ECO:0000256" key="1">
    <source>
        <dbReference type="SAM" id="SignalP"/>
    </source>
</evidence>
<feature type="signal peptide" evidence="1">
    <location>
        <begin position="1"/>
        <end position="22"/>
    </location>
</feature>
<evidence type="ECO:0000313" key="3">
    <source>
        <dbReference type="Proteomes" id="UP000254927"/>
    </source>
</evidence>
<accession>A0A378TVK4</accession>
<organism evidence="2 3">
    <name type="scientific">Neisseria elongata</name>
    <dbReference type="NCBI Taxonomy" id="495"/>
    <lineage>
        <taxon>Bacteria</taxon>
        <taxon>Pseudomonadati</taxon>
        <taxon>Pseudomonadota</taxon>
        <taxon>Betaproteobacteria</taxon>
        <taxon>Neisseriales</taxon>
        <taxon>Neisseriaceae</taxon>
        <taxon>Neisseria</taxon>
    </lineage>
</organism>
<dbReference type="EMBL" id="UGQW01000002">
    <property type="protein sequence ID" value="STZ66956.1"/>
    <property type="molecule type" value="Genomic_DNA"/>
</dbReference>
<dbReference type="RefSeq" id="WP_074894372.1">
    <property type="nucleotide sequence ID" value="NZ_CAJPMF010000001.1"/>
</dbReference>
<dbReference type="GeneID" id="93351437"/>
<dbReference type="AlphaFoldDB" id="A0A378TVK4"/>
<name>A0A378TVK4_NEIEL</name>
<evidence type="ECO:0000313" key="2">
    <source>
        <dbReference type="EMBL" id="STZ66956.1"/>
    </source>
</evidence>
<keyword evidence="1" id="KW-0732">Signal</keyword>
<reference evidence="2 3" key="1">
    <citation type="submission" date="2018-06" db="EMBL/GenBank/DDBJ databases">
        <authorList>
            <consortium name="Pathogen Informatics"/>
            <person name="Doyle S."/>
        </authorList>
    </citation>
    <scope>NUCLEOTIDE SEQUENCE [LARGE SCALE GENOMIC DNA]</scope>
    <source>
        <strain evidence="2 3">NCTC10660</strain>
    </source>
</reference>
<proteinExistence type="predicted"/>